<dbReference type="EMBL" id="JAUIQD010000006">
    <property type="protein sequence ID" value="KAK3347158.1"/>
    <property type="molecule type" value="Genomic_DNA"/>
</dbReference>
<organism evidence="2 3">
    <name type="scientific">Lasiosphaeria hispida</name>
    <dbReference type="NCBI Taxonomy" id="260671"/>
    <lineage>
        <taxon>Eukaryota</taxon>
        <taxon>Fungi</taxon>
        <taxon>Dikarya</taxon>
        <taxon>Ascomycota</taxon>
        <taxon>Pezizomycotina</taxon>
        <taxon>Sordariomycetes</taxon>
        <taxon>Sordariomycetidae</taxon>
        <taxon>Sordariales</taxon>
        <taxon>Lasiosphaeriaceae</taxon>
        <taxon>Lasiosphaeria</taxon>
    </lineage>
</organism>
<dbReference type="AlphaFoldDB" id="A0AAJ0HCP5"/>
<reference evidence="2" key="1">
    <citation type="journal article" date="2023" name="Mol. Phylogenet. Evol.">
        <title>Genome-scale phylogeny and comparative genomics of the fungal order Sordariales.</title>
        <authorList>
            <person name="Hensen N."/>
            <person name="Bonometti L."/>
            <person name="Westerberg I."/>
            <person name="Brannstrom I.O."/>
            <person name="Guillou S."/>
            <person name="Cros-Aarteil S."/>
            <person name="Calhoun S."/>
            <person name="Haridas S."/>
            <person name="Kuo A."/>
            <person name="Mondo S."/>
            <person name="Pangilinan J."/>
            <person name="Riley R."/>
            <person name="LaButti K."/>
            <person name="Andreopoulos B."/>
            <person name="Lipzen A."/>
            <person name="Chen C."/>
            <person name="Yan M."/>
            <person name="Daum C."/>
            <person name="Ng V."/>
            <person name="Clum A."/>
            <person name="Steindorff A."/>
            <person name="Ohm R.A."/>
            <person name="Martin F."/>
            <person name="Silar P."/>
            <person name="Natvig D.O."/>
            <person name="Lalanne C."/>
            <person name="Gautier V."/>
            <person name="Ament-Velasquez S.L."/>
            <person name="Kruys A."/>
            <person name="Hutchinson M.I."/>
            <person name="Powell A.J."/>
            <person name="Barry K."/>
            <person name="Miller A.N."/>
            <person name="Grigoriev I.V."/>
            <person name="Debuchy R."/>
            <person name="Gladieux P."/>
            <person name="Hiltunen Thoren M."/>
            <person name="Johannesson H."/>
        </authorList>
    </citation>
    <scope>NUCLEOTIDE SEQUENCE</scope>
    <source>
        <strain evidence="2">CBS 955.72</strain>
    </source>
</reference>
<comment type="caution">
    <text evidence="2">The sequence shown here is derived from an EMBL/GenBank/DDBJ whole genome shotgun (WGS) entry which is preliminary data.</text>
</comment>
<proteinExistence type="predicted"/>
<reference evidence="2" key="2">
    <citation type="submission" date="2023-06" db="EMBL/GenBank/DDBJ databases">
        <authorList>
            <consortium name="Lawrence Berkeley National Laboratory"/>
            <person name="Haridas S."/>
            <person name="Hensen N."/>
            <person name="Bonometti L."/>
            <person name="Westerberg I."/>
            <person name="Brannstrom I.O."/>
            <person name="Guillou S."/>
            <person name="Cros-Aarteil S."/>
            <person name="Calhoun S."/>
            <person name="Kuo A."/>
            <person name="Mondo S."/>
            <person name="Pangilinan J."/>
            <person name="Riley R."/>
            <person name="Labutti K."/>
            <person name="Andreopoulos B."/>
            <person name="Lipzen A."/>
            <person name="Chen C."/>
            <person name="Yanf M."/>
            <person name="Daum C."/>
            <person name="Ng V."/>
            <person name="Clum A."/>
            <person name="Steindorff A."/>
            <person name="Ohm R."/>
            <person name="Martin F."/>
            <person name="Silar P."/>
            <person name="Natvig D."/>
            <person name="Lalanne C."/>
            <person name="Gautier V."/>
            <person name="Ament-Velasquez S.L."/>
            <person name="Kruys A."/>
            <person name="Hutchinson M.I."/>
            <person name="Powell A.J."/>
            <person name="Barry K."/>
            <person name="Miller A.N."/>
            <person name="Grigoriev I.V."/>
            <person name="Debuchy R."/>
            <person name="Gladieux P."/>
            <person name="Thoren M.H."/>
            <person name="Johannesson H."/>
        </authorList>
    </citation>
    <scope>NUCLEOTIDE SEQUENCE</scope>
    <source>
        <strain evidence="2">CBS 955.72</strain>
    </source>
</reference>
<protein>
    <submittedName>
        <fullName evidence="2">Uncharacterized protein</fullName>
    </submittedName>
</protein>
<keyword evidence="3" id="KW-1185">Reference proteome</keyword>
<evidence type="ECO:0000313" key="3">
    <source>
        <dbReference type="Proteomes" id="UP001275084"/>
    </source>
</evidence>
<gene>
    <name evidence="2" type="ORF">B0T25DRAFT_553789</name>
</gene>
<name>A0AAJ0HCP5_9PEZI</name>
<evidence type="ECO:0000256" key="1">
    <source>
        <dbReference type="SAM" id="MobiDB-lite"/>
    </source>
</evidence>
<evidence type="ECO:0000313" key="2">
    <source>
        <dbReference type="EMBL" id="KAK3347158.1"/>
    </source>
</evidence>
<accession>A0AAJ0HCP5</accession>
<dbReference type="Proteomes" id="UP001275084">
    <property type="component" value="Unassembled WGS sequence"/>
</dbReference>
<sequence length="177" mass="17610">MSDRPISPLGSVLAGLGSAGLEIYGSGWRSREALFGETGLDAAERPAPCSDGPPAGPSSAPLELTPNTLAKGCVGIGLSSPGIALPLPLGSLGSSFVVEPSATTSGSPLSNTVKSTSNTSATDGLGVGWPWQSVSLPSKWLSFVVKSSASTPDLPPPNAFESTSEVSTMGGMGVVLP</sequence>
<feature type="region of interest" description="Disordered" evidence="1">
    <location>
        <begin position="42"/>
        <end position="62"/>
    </location>
</feature>
<feature type="compositionally biased region" description="Low complexity" evidence="1">
    <location>
        <begin position="46"/>
        <end position="61"/>
    </location>
</feature>